<gene>
    <name evidence="1" type="ORF">DFQ09_101549</name>
</gene>
<comment type="caution">
    <text evidence="1">The sequence shown here is derived from an EMBL/GenBank/DDBJ whole genome shotgun (WGS) entry which is preliminary data.</text>
</comment>
<keyword evidence="2" id="KW-1185">Reference proteome</keyword>
<dbReference type="Proteomes" id="UP000256919">
    <property type="component" value="Unassembled WGS sequence"/>
</dbReference>
<dbReference type="EMBL" id="QREI01000001">
    <property type="protein sequence ID" value="REE27712.1"/>
    <property type="molecule type" value="Genomic_DNA"/>
</dbReference>
<name>A0A3D9N6E3_9FLAO</name>
<dbReference type="Gene3D" id="3.40.30.10">
    <property type="entry name" value="Glutaredoxin"/>
    <property type="match status" value="1"/>
</dbReference>
<dbReference type="SUPFAM" id="SSF52833">
    <property type="entry name" value="Thioredoxin-like"/>
    <property type="match status" value="1"/>
</dbReference>
<reference evidence="1 2" key="1">
    <citation type="submission" date="2018-07" db="EMBL/GenBank/DDBJ databases">
        <title>Genomic Encyclopedia of Type Strains, Phase III (KMG-III): the genomes of soil and plant-associated and newly described type strains.</title>
        <authorList>
            <person name="Whitman W."/>
        </authorList>
    </citation>
    <scope>NUCLEOTIDE SEQUENCE [LARGE SCALE GENOMIC DNA]</scope>
    <source>
        <strain evidence="1 2">CECT 7948</strain>
    </source>
</reference>
<sequence>MSIDRSKSKWETYLKTHQYNWINYNQFGFDETLYKDLEIQLFPTYLVVNSKGNILHKSNRFKQALSFVEELI</sequence>
<protein>
    <recommendedName>
        <fullName evidence="3">Thioredoxin-like protein</fullName>
    </recommendedName>
</protein>
<proteinExistence type="predicted"/>
<dbReference type="AlphaFoldDB" id="A0A3D9N6E3"/>
<evidence type="ECO:0000313" key="1">
    <source>
        <dbReference type="EMBL" id="REE27712.1"/>
    </source>
</evidence>
<organism evidence="1 2">
    <name type="scientific">Winogradskyella pacifica</name>
    <dbReference type="NCBI Taxonomy" id="664642"/>
    <lineage>
        <taxon>Bacteria</taxon>
        <taxon>Pseudomonadati</taxon>
        <taxon>Bacteroidota</taxon>
        <taxon>Flavobacteriia</taxon>
        <taxon>Flavobacteriales</taxon>
        <taxon>Flavobacteriaceae</taxon>
        <taxon>Winogradskyella</taxon>
    </lineage>
</organism>
<accession>A0A3D9N6E3</accession>
<evidence type="ECO:0000313" key="2">
    <source>
        <dbReference type="Proteomes" id="UP000256919"/>
    </source>
</evidence>
<dbReference type="InterPro" id="IPR036249">
    <property type="entry name" value="Thioredoxin-like_sf"/>
</dbReference>
<evidence type="ECO:0008006" key="3">
    <source>
        <dbReference type="Google" id="ProtNLM"/>
    </source>
</evidence>